<sequence>MTELDLKPGDVVVIRAFDDVPEHLFLVDEVFEDCVTGTALTGPLAGEYGEPALDLIVRVVSDA</sequence>
<dbReference type="Proteomes" id="UP000053791">
    <property type="component" value="Unassembled WGS sequence"/>
</dbReference>
<gene>
    <name evidence="1" type="ORF">AVO45_16925</name>
</gene>
<name>A0A0X3UHF2_9RHOB</name>
<evidence type="ECO:0000313" key="1">
    <source>
        <dbReference type="EMBL" id="KUJ85190.1"/>
    </source>
</evidence>
<organism evidence="1 2">
    <name type="scientific">Ruegeria marisrubri</name>
    <dbReference type="NCBI Taxonomy" id="1685379"/>
    <lineage>
        <taxon>Bacteria</taxon>
        <taxon>Pseudomonadati</taxon>
        <taxon>Pseudomonadota</taxon>
        <taxon>Alphaproteobacteria</taxon>
        <taxon>Rhodobacterales</taxon>
        <taxon>Roseobacteraceae</taxon>
        <taxon>Ruegeria</taxon>
    </lineage>
</organism>
<evidence type="ECO:0000313" key="2">
    <source>
        <dbReference type="Proteomes" id="UP000053791"/>
    </source>
</evidence>
<comment type="caution">
    <text evidence="1">The sequence shown here is derived from an EMBL/GenBank/DDBJ whole genome shotgun (WGS) entry which is preliminary data.</text>
</comment>
<keyword evidence="2" id="KW-1185">Reference proteome</keyword>
<dbReference type="AlphaFoldDB" id="A0A0X3UHF2"/>
<dbReference type="RefSeq" id="WP_068344860.1">
    <property type="nucleotide sequence ID" value="NZ_LQBQ01000003.1"/>
</dbReference>
<accession>A0A0X3UHF2</accession>
<protein>
    <submittedName>
        <fullName evidence="1">Uncharacterized protein</fullName>
    </submittedName>
</protein>
<reference evidence="1 2" key="1">
    <citation type="submission" date="2015-12" db="EMBL/GenBank/DDBJ databases">
        <authorList>
            <person name="Shamseldin A."/>
            <person name="Moawad H."/>
            <person name="Abd El-Rahim W.M."/>
            <person name="Sadowsky M.J."/>
        </authorList>
    </citation>
    <scope>NUCLEOTIDE SEQUENCE [LARGE SCALE GENOMIC DNA]</scope>
    <source>
        <strain evidence="1 2">ZGT118</strain>
    </source>
</reference>
<proteinExistence type="predicted"/>
<dbReference type="OrthoDB" id="7745493at2"/>
<dbReference type="STRING" id="1685379.AVO45_16925"/>
<dbReference type="EMBL" id="LQBQ01000003">
    <property type="protein sequence ID" value="KUJ85190.1"/>
    <property type="molecule type" value="Genomic_DNA"/>
</dbReference>